<dbReference type="PROSITE" id="PS01061">
    <property type="entry name" value="FLIP_2"/>
    <property type="match status" value="1"/>
</dbReference>
<keyword evidence="12 13" id="KW-1006">Bacterial flagellum protein export</keyword>
<dbReference type="InterPro" id="IPR005838">
    <property type="entry name" value="T3SS_IM_P"/>
</dbReference>
<keyword evidence="14" id="KW-0282">Flagellum</keyword>
<keyword evidence="10 13" id="KW-0472">Membrane</keyword>
<evidence type="ECO:0000256" key="8">
    <source>
        <dbReference type="ARBA" id="ARBA00022927"/>
    </source>
</evidence>
<keyword evidence="15" id="KW-1185">Reference proteome</keyword>
<evidence type="ECO:0000256" key="12">
    <source>
        <dbReference type="ARBA" id="ARBA00023225"/>
    </source>
</evidence>
<dbReference type="RefSeq" id="WP_376919689.1">
    <property type="nucleotide sequence ID" value="NZ_JBHRSW010000014.1"/>
</dbReference>
<keyword evidence="5 13" id="KW-1003">Cell membrane</keyword>
<reference evidence="15" key="1">
    <citation type="journal article" date="2019" name="Int. J. Syst. Evol. Microbiol.">
        <title>The Global Catalogue of Microorganisms (GCM) 10K type strain sequencing project: providing services to taxonomists for standard genome sequencing and annotation.</title>
        <authorList>
            <consortium name="The Broad Institute Genomics Platform"/>
            <consortium name="The Broad Institute Genome Sequencing Center for Infectious Disease"/>
            <person name="Wu L."/>
            <person name="Ma J."/>
        </authorList>
    </citation>
    <scope>NUCLEOTIDE SEQUENCE [LARGE SCALE GENOMIC DNA]</scope>
    <source>
        <strain evidence="15">KCTC 52473</strain>
    </source>
</reference>
<evidence type="ECO:0000256" key="10">
    <source>
        <dbReference type="ARBA" id="ARBA00023136"/>
    </source>
</evidence>
<evidence type="ECO:0000313" key="14">
    <source>
        <dbReference type="EMBL" id="MFC3121550.1"/>
    </source>
</evidence>
<evidence type="ECO:0000313" key="15">
    <source>
        <dbReference type="Proteomes" id="UP001595478"/>
    </source>
</evidence>
<keyword evidence="14" id="KW-0966">Cell projection</keyword>
<proteinExistence type="inferred from homology"/>
<dbReference type="Pfam" id="PF00813">
    <property type="entry name" value="FliP"/>
    <property type="match status" value="1"/>
</dbReference>
<evidence type="ECO:0000256" key="6">
    <source>
        <dbReference type="ARBA" id="ARBA00022692"/>
    </source>
</evidence>
<evidence type="ECO:0000256" key="7">
    <source>
        <dbReference type="ARBA" id="ARBA00022795"/>
    </source>
</evidence>
<evidence type="ECO:0000256" key="13">
    <source>
        <dbReference type="RuleBase" id="RU362069"/>
    </source>
</evidence>
<dbReference type="PANTHER" id="PTHR30587">
    <property type="entry name" value="FLAGELLAR BIOSYNTHETIC PROTEIN FLIP"/>
    <property type="match status" value="1"/>
</dbReference>
<feature type="transmembrane region" description="Helical" evidence="13">
    <location>
        <begin position="86"/>
        <end position="105"/>
    </location>
</feature>
<dbReference type="InterPro" id="IPR005837">
    <property type="entry name" value="FliP"/>
</dbReference>
<accession>A0ABV7FQX3</accession>
<protein>
    <recommendedName>
        <fullName evidence="3 13">Flagellar biosynthetic protein FliP</fullName>
    </recommendedName>
</protein>
<comment type="function">
    <text evidence="1 13">Plays a role in the flagellum-specific transport system.</text>
</comment>
<evidence type="ECO:0000256" key="4">
    <source>
        <dbReference type="ARBA" id="ARBA00022448"/>
    </source>
</evidence>
<keyword evidence="9 13" id="KW-1133">Transmembrane helix</keyword>
<evidence type="ECO:0000256" key="5">
    <source>
        <dbReference type="ARBA" id="ARBA00022475"/>
    </source>
</evidence>
<keyword evidence="11" id="KW-0975">Bacterial flagellum</keyword>
<comment type="subcellular location">
    <subcellularLocation>
        <location evidence="13">Cell membrane</location>
        <topology evidence="13">Multi-pass membrane protein</topology>
    </subcellularLocation>
    <subcellularLocation>
        <location evidence="13">Bacterial flagellum basal body</location>
    </subcellularLocation>
</comment>
<keyword evidence="6 13" id="KW-0812">Transmembrane</keyword>
<keyword evidence="8 13" id="KW-0653">Protein transport</keyword>
<dbReference type="PANTHER" id="PTHR30587:SF0">
    <property type="entry name" value="FLAGELLAR BIOSYNTHETIC PROTEIN FLIP"/>
    <property type="match status" value="1"/>
</dbReference>
<feature type="transmembrane region" description="Helical" evidence="13">
    <location>
        <begin position="185"/>
        <end position="211"/>
    </location>
</feature>
<organism evidence="14 15">
    <name type="scientific">Agaribacter flavus</name>
    <dbReference type="NCBI Taxonomy" id="1902781"/>
    <lineage>
        <taxon>Bacteria</taxon>
        <taxon>Pseudomonadati</taxon>
        <taxon>Pseudomonadota</taxon>
        <taxon>Gammaproteobacteria</taxon>
        <taxon>Alteromonadales</taxon>
        <taxon>Alteromonadaceae</taxon>
        <taxon>Agaribacter</taxon>
    </lineage>
</organism>
<dbReference type="EMBL" id="JBHRSW010000014">
    <property type="protein sequence ID" value="MFC3121550.1"/>
    <property type="molecule type" value="Genomic_DNA"/>
</dbReference>
<dbReference type="NCBIfam" id="NF009438">
    <property type="entry name" value="PRK12797.1"/>
    <property type="match status" value="1"/>
</dbReference>
<evidence type="ECO:0000256" key="2">
    <source>
        <dbReference type="ARBA" id="ARBA00006257"/>
    </source>
</evidence>
<dbReference type="Proteomes" id="UP001595478">
    <property type="component" value="Unassembled WGS sequence"/>
</dbReference>
<evidence type="ECO:0000256" key="11">
    <source>
        <dbReference type="ARBA" id="ARBA00023143"/>
    </source>
</evidence>
<comment type="similarity">
    <text evidence="2 13">Belongs to the FliP/MopC/SpaP family.</text>
</comment>
<keyword evidence="4 13" id="KW-0813">Transport</keyword>
<feature type="transmembrane region" description="Helical" evidence="13">
    <location>
        <begin position="223"/>
        <end position="244"/>
    </location>
</feature>
<dbReference type="PRINTS" id="PR01302">
    <property type="entry name" value="TYPE3IMPPROT"/>
</dbReference>
<sequence length="245" mass="27166">MIYCKWIFVIASLAFSPFLFASEGFLSLIESSEVMDQMAPELRLLITMTVLSMIPALLIAVTAFTRIVIVLSLLRQALGLMQTPPNVVIITLSIFLTWFVMQPVFEKVEESAVTPYLLGEKTLSQALNDGMVPFRAFMIEQTKEEDFAAVLDMAKAQVPKSADDVLIEHLIPAFLLSELKTAFQIAFMIFIPFLLIDLVVASVLMALGMIMVPPISIALPIKIMLFVLIDGWTLVTQSLVGSFLT</sequence>
<dbReference type="NCBIfam" id="TIGR01103">
    <property type="entry name" value="fliP"/>
    <property type="match status" value="1"/>
</dbReference>
<comment type="caution">
    <text evidence="14">The sequence shown here is derived from an EMBL/GenBank/DDBJ whole genome shotgun (WGS) entry which is preliminary data.</text>
</comment>
<evidence type="ECO:0000256" key="3">
    <source>
        <dbReference type="ARBA" id="ARBA00021714"/>
    </source>
</evidence>
<gene>
    <name evidence="13 14" type="primary">fliP</name>
    <name evidence="14" type="ORF">ACFOHL_07940</name>
</gene>
<keyword evidence="14" id="KW-0969">Cilium</keyword>
<keyword evidence="7 13" id="KW-1005">Bacterial flagellum biogenesis</keyword>
<evidence type="ECO:0000256" key="9">
    <source>
        <dbReference type="ARBA" id="ARBA00022989"/>
    </source>
</evidence>
<dbReference type="PRINTS" id="PR00951">
    <property type="entry name" value="FLGBIOSNFLIP"/>
</dbReference>
<evidence type="ECO:0000256" key="1">
    <source>
        <dbReference type="ARBA" id="ARBA00003663"/>
    </source>
</evidence>
<name>A0ABV7FQX3_9ALTE</name>
<feature type="transmembrane region" description="Helical" evidence="13">
    <location>
        <begin position="45"/>
        <end position="74"/>
    </location>
</feature>